<feature type="transmembrane region" description="Helical" evidence="7">
    <location>
        <begin position="298"/>
        <end position="322"/>
    </location>
</feature>
<organism evidence="8 9">
    <name type="scientific">Thlaspi arvense</name>
    <name type="common">Field penny-cress</name>
    <dbReference type="NCBI Taxonomy" id="13288"/>
    <lineage>
        <taxon>Eukaryota</taxon>
        <taxon>Viridiplantae</taxon>
        <taxon>Streptophyta</taxon>
        <taxon>Embryophyta</taxon>
        <taxon>Tracheophyta</taxon>
        <taxon>Spermatophyta</taxon>
        <taxon>Magnoliopsida</taxon>
        <taxon>eudicotyledons</taxon>
        <taxon>Gunneridae</taxon>
        <taxon>Pentapetalae</taxon>
        <taxon>rosids</taxon>
        <taxon>malvids</taxon>
        <taxon>Brassicales</taxon>
        <taxon>Brassicaceae</taxon>
        <taxon>Thlaspideae</taxon>
        <taxon>Thlaspi</taxon>
    </lineage>
</organism>
<dbReference type="Gene3D" id="1.20.1250.20">
    <property type="entry name" value="MFS general substrate transporter like domains"/>
    <property type="match status" value="1"/>
</dbReference>
<protein>
    <recommendedName>
        <fullName evidence="10">Major facilitator superfamily (MFS) profile domain-containing protein</fullName>
    </recommendedName>
</protein>
<proteinExistence type="predicted"/>
<dbReference type="InterPro" id="IPR036259">
    <property type="entry name" value="MFS_trans_sf"/>
</dbReference>
<dbReference type="AlphaFoldDB" id="A0AAU9SCG8"/>
<dbReference type="SUPFAM" id="SSF103473">
    <property type="entry name" value="MFS general substrate transporter"/>
    <property type="match status" value="1"/>
</dbReference>
<feature type="transmembrane region" description="Helical" evidence="7">
    <location>
        <begin position="64"/>
        <end position="84"/>
    </location>
</feature>
<evidence type="ECO:0000256" key="5">
    <source>
        <dbReference type="ARBA" id="ARBA00023136"/>
    </source>
</evidence>
<dbReference type="GO" id="GO:0055085">
    <property type="term" value="P:transmembrane transport"/>
    <property type="evidence" value="ECO:0007669"/>
    <property type="project" value="InterPro"/>
</dbReference>
<dbReference type="InterPro" id="IPR044770">
    <property type="entry name" value="MFS_spinster-like"/>
</dbReference>
<evidence type="ECO:0000256" key="7">
    <source>
        <dbReference type="SAM" id="Phobius"/>
    </source>
</evidence>
<evidence type="ECO:0000256" key="1">
    <source>
        <dbReference type="ARBA" id="ARBA00004141"/>
    </source>
</evidence>
<feature type="transmembrane region" description="Helical" evidence="7">
    <location>
        <begin position="113"/>
        <end position="132"/>
    </location>
</feature>
<evidence type="ECO:0000313" key="8">
    <source>
        <dbReference type="EMBL" id="CAH2061451.1"/>
    </source>
</evidence>
<evidence type="ECO:0000256" key="4">
    <source>
        <dbReference type="ARBA" id="ARBA00022989"/>
    </source>
</evidence>
<dbReference type="EMBL" id="OU466860">
    <property type="protein sequence ID" value="CAH2061451.1"/>
    <property type="molecule type" value="Genomic_DNA"/>
</dbReference>
<feature type="non-terminal residue" evidence="8">
    <location>
        <position position="438"/>
    </location>
</feature>
<keyword evidence="4 7" id="KW-1133">Transmembrane helix</keyword>
<evidence type="ECO:0000256" key="2">
    <source>
        <dbReference type="ARBA" id="ARBA00022448"/>
    </source>
</evidence>
<keyword evidence="2" id="KW-0813">Transport</keyword>
<feature type="transmembrane region" description="Helical" evidence="7">
    <location>
        <begin position="200"/>
        <end position="221"/>
    </location>
</feature>
<keyword evidence="6" id="KW-1015">Disulfide bond</keyword>
<reference evidence="8 9" key="1">
    <citation type="submission" date="2022-03" db="EMBL/GenBank/DDBJ databases">
        <authorList>
            <person name="Nunn A."/>
            <person name="Chopra R."/>
            <person name="Nunn A."/>
            <person name="Contreras Garrido A."/>
        </authorList>
    </citation>
    <scope>NUCLEOTIDE SEQUENCE [LARGE SCALE GENOMIC DNA]</scope>
</reference>
<feature type="transmembrane region" description="Helical" evidence="7">
    <location>
        <begin position="13"/>
        <end position="39"/>
    </location>
</feature>
<dbReference type="Pfam" id="PF03137">
    <property type="entry name" value="OATP"/>
    <property type="match status" value="1"/>
</dbReference>
<keyword evidence="3 7" id="KW-0812">Transmembrane</keyword>
<name>A0AAU9SCG8_THLAR</name>
<evidence type="ECO:0000256" key="3">
    <source>
        <dbReference type="ARBA" id="ARBA00022692"/>
    </source>
</evidence>
<dbReference type="Proteomes" id="UP000836841">
    <property type="component" value="Chromosome 4"/>
</dbReference>
<keyword evidence="5 7" id="KW-0472">Membrane</keyword>
<evidence type="ECO:0008006" key="10">
    <source>
        <dbReference type="Google" id="ProtNLM"/>
    </source>
</evidence>
<evidence type="ECO:0000313" key="9">
    <source>
        <dbReference type="Proteomes" id="UP000836841"/>
    </source>
</evidence>
<feature type="transmembrane region" description="Helical" evidence="7">
    <location>
        <begin position="412"/>
        <end position="435"/>
    </location>
</feature>
<gene>
    <name evidence="8" type="ORF">TAV2_LOCUS13354</name>
</gene>
<keyword evidence="9" id="KW-1185">Reference proteome</keyword>
<evidence type="ECO:0000256" key="6">
    <source>
        <dbReference type="ARBA" id="ARBA00023157"/>
    </source>
</evidence>
<dbReference type="InterPro" id="IPR004156">
    <property type="entry name" value="OATP"/>
</dbReference>
<dbReference type="PANTHER" id="PTHR23505:SF79">
    <property type="entry name" value="PROTEIN SPINSTER"/>
    <property type="match status" value="1"/>
</dbReference>
<dbReference type="PANTHER" id="PTHR23505">
    <property type="entry name" value="SPINSTER"/>
    <property type="match status" value="1"/>
</dbReference>
<dbReference type="GO" id="GO:0016020">
    <property type="term" value="C:membrane"/>
    <property type="evidence" value="ECO:0007669"/>
    <property type="project" value="UniProtKB-SubCell"/>
</dbReference>
<accession>A0AAU9SCG8</accession>
<sequence length="438" mass="49744">CSFNPFRLIGVGLTVWTIAVLCCGSSFSFWFIVLCRMFVGVGEASFISLAAPFIDDNAPHKQKAVWLGVFYMCIPSGVALGYVYGRADSEFLHGPVKTERSEGRCWKTFCWRYALWGEAVLMAPFAVLGFLMKPMQLKGFPSTDSIKMASWIGKNNNHLQAGGNEIEVSIETYKLSYKNAVSKSFTQFAKDMKVLCKEKIFVVNVLGYVSYNFVIGAYSYWGPKAGYNIYKMVKHNYHLWDHWDIIRRVYTRSCHRNNSKCFQGGKKKSFFLSSCFRILNQNLFDQYVCMQLLSKATFLGAIFCFTAFTLKSLFGFIVLFALGELLVFATQAPVNYVCLHCVKPSLRPLSMAISTVAIHIFGDVPSSPLVGIVQVKKDLFLSSPILEKRENRNQNAPLLLYMQDHINSWRKTALILTSVLFLAATIWYIILYRFYGIT</sequence>
<comment type="subcellular location">
    <subcellularLocation>
        <location evidence="1">Membrane</location>
        <topology evidence="1">Multi-pass membrane protein</topology>
    </subcellularLocation>
</comment>